<feature type="domain" description="N-acetyltransferase" evidence="1">
    <location>
        <begin position="4"/>
        <end position="138"/>
    </location>
</feature>
<sequence length="250" mass="26880">MAPPTTRQALPADYSSVQALIHRAYALGNLAEGAAVELLGKLIFVAEYDQIVGAIVLSPDMATIEAVAVEPMHQRQGIGSRLVCEVESYVIPRTKIAYIDLVGPVTDKFANSNGFVEYSGVVDVASCSRRVVYRKSFADASPVPTCDAMGAFFAELDAHRTDDAAEKASLFSSLVSTVRTCRDVQISESAQMRLDTLEALASDLSGPIEVLPDDQTDNEAGSLDSLVRLLMTQLRDPSHTDFVASFETSS</sequence>
<evidence type="ECO:0000313" key="3">
    <source>
        <dbReference type="Proteomes" id="UP000243579"/>
    </source>
</evidence>
<dbReference type="PROSITE" id="PS51186">
    <property type="entry name" value="GNAT"/>
    <property type="match status" value="1"/>
</dbReference>
<dbReference type="AlphaFoldDB" id="A0A1V9Z0H8"/>
<evidence type="ECO:0000259" key="1">
    <source>
        <dbReference type="PROSITE" id="PS51186"/>
    </source>
</evidence>
<comment type="caution">
    <text evidence="2">The sequence shown here is derived from an EMBL/GenBank/DDBJ whole genome shotgun (WGS) entry which is preliminary data.</text>
</comment>
<dbReference type="EMBL" id="JNBR01000536">
    <property type="protein sequence ID" value="OQR91397.1"/>
    <property type="molecule type" value="Genomic_DNA"/>
</dbReference>
<dbReference type="InterPro" id="IPR016181">
    <property type="entry name" value="Acyl_CoA_acyltransferase"/>
</dbReference>
<dbReference type="Gene3D" id="3.40.630.30">
    <property type="match status" value="1"/>
</dbReference>
<organism evidence="2 3">
    <name type="scientific">Achlya hypogyna</name>
    <name type="common">Oomycete</name>
    <name type="synonym">Protoachlya hypogyna</name>
    <dbReference type="NCBI Taxonomy" id="1202772"/>
    <lineage>
        <taxon>Eukaryota</taxon>
        <taxon>Sar</taxon>
        <taxon>Stramenopiles</taxon>
        <taxon>Oomycota</taxon>
        <taxon>Saprolegniomycetes</taxon>
        <taxon>Saprolegniales</taxon>
        <taxon>Achlyaceae</taxon>
        <taxon>Achlya</taxon>
    </lineage>
</organism>
<name>A0A1V9Z0H8_ACHHY</name>
<evidence type="ECO:0000313" key="2">
    <source>
        <dbReference type="EMBL" id="OQR91397.1"/>
    </source>
</evidence>
<keyword evidence="3" id="KW-1185">Reference proteome</keyword>
<dbReference type="InterPro" id="IPR000182">
    <property type="entry name" value="GNAT_dom"/>
</dbReference>
<accession>A0A1V9Z0H8</accession>
<protein>
    <recommendedName>
        <fullName evidence="1">N-acetyltransferase domain-containing protein</fullName>
    </recommendedName>
</protein>
<dbReference type="OrthoDB" id="73437at2759"/>
<reference evidence="2 3" key="1">
    <citation type="journal article" date="2014" name="Genome Biol. Evol.">
        <title>The secreted proteins of Achlya hypogyna and Thraustotheca clavata identify the ancestral oomycete secretome and reveal gene acquisitions by horizontal gene transfer.</title>
        <authorList>
            <person name="Misner I."/>
            <person name="Blouin N."/>
            <person name="Leonard G."/>
            <person name="Richards T.A."/>
            <person name="Lane C.E."/>
        </authorList>
    </citation>
    <scope>NUCLEOTIDE SEQUENCE [LARGE SCALE GENOMIC DNA]</scope>
    <source>
        <strain evidence="2 3">ATCC 48635</strain>
    </source>
</reference>
<dbReference type="GO" id="GO:0016747">
    <property type="term" value="F:acyltransferase activity, transferring groups other than amino-acyl groups"/>
    <property type="evidence" value="ECO:0007669"/>
    <property type="project" value="InterPro"/>
</dbReference>
<proteinExistence type="predicted"/>
<gene>
    <name evidence="2" type="ORF">ACHHYP_04728</name>
</gene>
<dbReference type="Proteomes" id="UP000243579">
    <property type="component" value="Unassembled WGS sequence"/>
</dbReference>
<dbReference type="SUPFAM" id="SSF55729">
    <property type="entry name" value="Acyl-CoA N-acyltransferases (Nat)"/>
    <property type="match status" value="1"/>
</dbReference>
<dbReference type="Pfam" id="PF13508">
    <property type="entry name" value="Acetyltransf_7"/>
    <property type="match status" value="1"/>
</dbReference>
<dbReference type="CDD" id="cd04301">
    <property type="entry name" value="NAT_SF"/>
    <property type="match status" value="1"/>
</dbReference>